<dbReference type="AlphaFoldDB" id="A0A8D8CZ55"/>
<name>A0A8D8CZ55_CULPI</name>
<dbReference type="EMBL" id="HBUE01142364">
    <property type="protein sequence ID" value="CAG6501424.1"/>
    <property type="molecule type" value="Transcribed_RNA"/>
</dbReference>
<sequence>MQFKHSPRQSISKTEQIPTIMNIRIEKNKNKHTYIDTTYIFGRKQKQRNEKKRRANAHNHIIKPAFVSRNYKSTHYLNYTSLNKKNFSVISLNMLNSNDSRLLIHRLLGLLLLLYESAFCQ</sequence>
<proteinExistence type="predicted"/>
<dbReference type="EMBL" id="HBUE01142362">
    <property type="protein sequence ID" value="CAG6501416.1"/>
    <property type="molecule type" value="Transcribed_RNA"/>
</dbReference>
<evidence type="ECO:0000313" key="1">
    <source>
        <dbReference type="EMBL" id="CAG6501424.1"/>
    </source>
</evidence>
<accession>A0A8D8CZ55</accession>
<protein>
    <submittedName>
        <fullName evidence="1">(northern house mosquito) hypothetical protein</fullName>
    </submittedName>
</protein>
<organism evidence="1">
    <name type="scientific">Culex pipiens</name>
    <name type="common">House mosquito</name>
    <dbReference type="NCBI Taxonomy" id="7175"/>
    <lineage>
        <taxon>Eukaryota</taxon>
        <taxon>Metazoa</taxon>
        <taxon>Ecdysozoa</taxon>
        <taxon>Arthropoda</taxon>
        <taxon>Hexapoda</taxon>
        <taxon>Insecta</taxon>
        <taxon>Pterygota</taxon>
        <taxon>Neoptera</taxon>
        <taxon>Endopterygota</taxon>
        <taxon>Diptera</taxon>
        <taxon>Nematocera</taxon>
        <taxon>Culicoidea</taxon>
        <taxon>Culicidae</taxon>
        <taxon>Culicinae</taxon>
        <taxon>Culicini</taxon>
        <taxon>Culex</taxon>
        <taxon>Culex</taxon>
    </lineage>
</organism>
<dbReference type="EMBL" id="HBUE01142363">
    <property type="protein sequence ID" value="CAG6501420.1"/>
    <property type="molecule type" value="Transcribed_RNA"/>
</dbReference>
<reference evidence="1" key="1">
    <citation type="submission" date="2021-05" db="EMBL/GenBank/DDBJ databases">
        <authorList>
            <person name="Alioto T."/>
            <person name="Alioto T."/>
            <person name="Gomez Garrido J."/>
        </authorList>
    </citation>
    <scope>NUCLEOTIDE SEQUENCE</scope>
</reference>